<sequence>MIIYYFHVAKDSRIKYQLEENLFSLQGDLIVADFKTARLIADKINKVRKDEGRHSELVTAGQINALGLLHEIFHLLIRRYEENENPGVFQRNIDFLKQTLSEDELEKTMLKFLEEFPPLPVYQNKISAKEFLNSSTDKKSNREIVLEEIILLNIENINPATHQLKELFSDEKLQKETSYKTLIESTEKFFELEKPVGNAGLNLISFLKKPVITNPYNIELQLDFIKDNWKSYIGEYFIKKILGGKDLIHEDYKLFVQHGGGEKATPPVPNYDYDAEYLKTLKLKLAEGKKLSPEEYEYYQLEIKKFSQDVDWMPKVVMLAKNVYVWLDQLSKKYQREIKHLDQIPDEELDQLARWNFNALWLIGIWERSSASQKIKQMMGNPDAAASAYSLFDYVIARDLGGESAFENLKQRCWQRGIRLSSDMVPNHTGIYSKWVIEKPNYFIQSSSPPFPAYKFTGPNLSEDERVEIRIEDQYFTRTDAAVVFERLDRFTGEKRYIYHGNDGTNMPWNDTAQLNLLLPEVRESLIQTIMHVARKTPIIRFDAAMTLTKKHYQRLWFPIPGTGGAIPSRADYAMTRSEFDEAMPNEFWREVVDRINSEMPDTLLLAEAFWLMEGYFVRSLGMHRVYNSAFMHMFMKEENSKYRELMKNTLSFDPEILKRYVNFMSNPDEETAINQFGKGDKYFGVATMLVTLPGLPMFAHGQIEGFSEKYGMEYKRAYYNEFADYHLIHQHEREIFPLMKKRYLFSQVENFELYDFISPSGDVNENVFAFTNQHQQEKCLVVYNNSYYEAFGLINFSCKKTRQNDGVTSSRKIAEALQLNNSSSFFYIYKDFVKNEEFILRGSDVWDFGISFHLKGYERKVFLDFREVFDFDGRYNRVYTYLQGRGVHSIEETIKELELLPFHESFVNLFITDLLDDLAVDDKQISLPEKQLNDFAELYKVKINNYKSNEEIKKSFTDAASLIQKFNSSIKKIQSQKSRPKEIEQLVNILSLDGNKSEQAAAKKQTFSYLYLYKILDELFEITINESAFDNYLLWKPLFEILGYIGYGDLTGAKYDLLKLTNISEKFEKLFEEAAKDSKPENAKKGKKKSSTKSEDKSEDKSKDKSEDKSHSKYLKSFVELLFEEKYFKEFIQLHKYDSAEYFNKERFEEAIKWLSLFYILDKFETEIKTLKPLSVNKSLKERLTKFVLSYNLLLETSQKSGYRKDKFIELLN</sequence>
<dbReference type="PANTHER" id="PTHR47786">
    <property type="entry name" value="ALPHA-1,4-GLUCAN:MALTOSE-1-PHOSPHATE MALTOSYLTRANSFERASE"/>
    <property type="match status" value="1"/>
</dbReference>
<evidence type="ECO:0000256" key="1">
    <source>
        <dbReference type="SAM" id="MobiDB-lite"/>
    </source>
</evidence>
<accession>A0A832DGP9</accession>
<name>A0A832DGP9_9BACT</name>
<comment type="caution">
    <text evidence="3">The sequence shown here is derived from an EMBL/GenBank/DDBJ whole genome shotgun (WGS) entry which is preliminary data.</text>
</comment>
<dbReference type="EMBL" id="DSVI01000016">
    <property type="protein sequence ID" value="HGT48364.1"/>
    <property type="molecule type" value="Genomic_DNA"/>
</dbReference>
<dbReference type="Pfam" id="PF00128">
    <property type="entry name" value="Alpha-amylase"/>
    <property type="match status" value="1"/>
</dbReference>
<dbReference type="InterPro" id="IPR017853">
    <property type="entry name" value="GH"/>
</dbReference>
<dbReference type="AlphaFoldDB" id="A0A832DGP9"/>
<feature type="compositionally biased region" description="Basic and acidic residues" evidence="1">
    <location>
        <begin position="1093"/>
        <end position="1108"/>
    </location>
</feature>
<feature type="domain" description="Glycosyl hydrolase family 13 catalytic" evidence="2">
    <location>
        <begin position="322"/>
        <end position="717"/>
    </location>
</feature>
<proteinExistence type="predicted"/>
<feature type="region of interest" description="Disordered" evidence="1">
    <location>
        <begin position="1079"/>
        <end position="1108"/>
    </location>
</feature>
<dbReference type="GO" id="GO:0005975">
    <property type="term" value="P:carbohydrate metabolic process"/>
    <property type="evidence" value="ECO:0007669"/>
    <property type="project" value="InterPro"/>
</dbReference>
<protein>
    <submittedName>
        <fullName evidence="3">Alpha-amylase</fullName>
    </submittedName>
</protein>
<dbReference type="SUPFAM" id="SSF51445">
    <property type="entry name" value="(Trans)glycosidases"/>
    <property type="match status" value="1"/>
</dbReference>
<organism evidence="3">
    <name type="scientific">Ignavibacterium album</name>
    <dbReference type="NCBI Taxonomy" id="591197"/>
    <lineage>
        <taxon>Bacteria</taxon>
        <taxon>Pseudomonadati</taxon>
        <taxon>Ignavibacteriota</taxon>
        <taxon>Ignavibacteria</taxon>
        <taxon>Ignavibacteriales</taxon>
        <taxon>Ignavibacteriaceae</taxon>
        <taxon>Ignavibacterium</taxon>
    </lineage>
</organism>
<dbReference type="Gene3D" id="3.20.20.80">
    <property type="entry name" value="Glycosidases"/>
    <property type="match status" value="1"/>
</dbReference>
<dbReference type="SMART" id="SM00642">
    <property type="entry name" value="Aamy"/>
    <property type="match status" value="1"/>
</dbReference>
<evidence type="ECO:0000313" key="3">
    <source>
        <dbReference type="EMBL" id="HGT48364.1"/>
    </source>
</evidence>
<evidence type="ECO:0000259" key="2">
    <source>
        <dbReference type="SMART" id="SM00642"/>
    </source>
</evidence>
<reference evidence="3" key="1">
    <citation type="journal article" date="2020" name="mSystems">
        <title>Genome- and Community-Level Interaction Insights into Carbon Utilization and Element Cycling Functions of Hydrothermarchaeota in Hydrothermal Sediment.</title>
        <authorList>
            <person name="Zhou Z."/>
            <person name="Liu Y."/>
            <person name="Xu W."/>
            <person name="Pan J."/>
            <person name="Luo Z.H."/>
            <person name="Li M."/>
        </authorList>
    </citation>
    <scope>NUCLEOTIDE SEQUENCE [LARGE SCALE GENOMIC DNA]</scope>
    <source>
        <strain evidence="3">SpSt-500</strain>
    </source>
</reference>
<dbReference type="InterPro" id="IPR006047">
    <property type="entry name" value="GH13_cat_dom"/>
</dbReference>
<dbReference type="PANTHER" id="PTHR47786:SF2">
    <property type="entry name" value="GLYCOSYL HYDROLASE FAMILY 13 CATALYTIC DOMAIN-CONTAINING PROTEIN"/>
    <property type="match status" value="1"/>
</dbReference>
<gene>
    <name evidence="3" type="ORF">ENS56_10030</name>
</gene>